<sequence>MSTSPQSRLDRLFAGKPLPTPPVPGELHFSEKELKEISQKPCQTPAAEQCPQNVPTLPTSQPTPAADVWSSSEDEDDYVAAFKSKPSMKAQNQQPTKESEHVSTIAKSSGASIYKSSNPSMLEPAAHDNVKSVLDSNEQQGKVTGEFCQFFLTAKFPYKYMNDGDDKVSKRFFAANKFYNRDWDIYYVHPPVSLSSKPIILLPFAQVQKLITEIGEAFKIEVSVPDFPFTLKFFDDNTPQPQFLGTSKSRDQFTNLQNSIEMPSESHGECPAKASLCEKQQLSAFRKKCQDALAANKKSGGKSTTSKKKEDDRLLSVRDFNAQLRRLQRYFGLRAKSSKSPHPDVHSSWTSEQEVHQVQQDKIVMGHLKVGDVAPYAFEKEPVFVSVDIESYERAHELITEVGISTLDTLDLIDTPPGENGKNWINCIRSRHFRIRDHAHLVNRDFCVGNPDAFQFGRSEWITLQQAPTEVDNCFKWPFSVQFKHVGLEDPWRTSDTTSTSSKSPQARDGKPVVADDSVDAGQDPQLLQRGPKHRNVILVGHDIRSDLQYLRVLGSKIFKPSRGTYPVAAMEAVNDGSDIVQTLSSIVEALDTAPLYKAFKSESQPRNLGSIASNLGLQCFFLHNGGNDARYTLEALVALAIQARLLEDTKTSGKKGDGIPADQALSSTSDWSGGLRLDDSDDVSAMTERLDPKNLVEEENGKEEEEEEWEL</sequence>
<keyword evidence="4" id="KW-1185">Reference proteome</keyword>
<dbReference type="Proteomes" id="UP000053342">
    <property type="component" value="Unassembled WGS sequence"/>
</dbReference>
<dbReference type="AlphaFoldDB" id="A0A0D2DQ37"/>
<dbReference type="RefSeq" id="XP_016265154.1">
    <property type="nucleotide sequence ID" value="XM_016404149.1"/>
</dbReference>
<dbReference type="EMBL" id="KN847334">
    <property type="protein sequence ID" value="KIW44938.1"/>
    <property type="molecule type" value="Genomic_DNA"/>
</dbReference>
<dbReference type="GO" id="GO:0005634">
    <property type="term" value="C:nucleus"/>
    <property type="evidence" value="ECO:0007669"/>
    <property type="project" value="TreeGrafter"/>
</dbReference>
<dbReference type="HOGENOM" id="CLU_016815_1_0_1"/>
<dbReference type="Pfam" id="PF21762">
    <property type="entry name" value="DEDDh_C"/>
    <property type="match status" value="2"/>
</dbReference>
<evidence type="ECO:0000313" key="3">
    <source>
        <dbReference type="EMBL" id="KIW44938.1"/>
    </source>
</evidence>
<feature type="domain" description="Gfd2/YDR514C-like C-terminal" evidence="2">
    <location>
        <begin position="525"/>
        <end position="639"/>
    </location>
</feature>
<reference evidence="3 4" key="1">
    <citation type="submission" date="2015-01" db="EMBL/GenBank/DDBJ databases">
        <title>The Genome Sequence of Exophiala oligosperma CBS72588.</title>
        <authorList>
            <consortium name="The Broad Institute Genomics Platform"/>
            <person name="Cuomo C."/>
            <person name="de Hoog S."/>
            <person name="Gorbushina A."/>
            <person name="Stielow B."/>
            <person name="Teixiera M."/>
            <person name="Abouelleil A."/>
            <person name="Chapman S.B."/>
            <person name="Priest M."/>
            <person name="Young S.K."/>
            <person name="Wortman J."/>
            <person name="Nusbaum C."/>
            <person name="Birren B."/>
        </authorList>
    </citation>
    <scope>NUCLEOTIDE SEQUENCE [LARGE SCALE GENOMIC DNA]</scope>
    <source>
        <strain evidence="3 4">CBS 72588</strain>
    </source>
</reference>
<gene>
    <name evidence="3" type="ORF">PV06_03372</name>
</gene>
<feature type="compositionally biased region" description="Acidic residues" evidence="1">
    <location>
        <begin position="698"/>
        <end position="712"/>
    </location>
</feature>
<feature type="region of interest" description="Disordered" evidence="1">
    <location>
        <begin position="491"/>
        <end position="528"/>
    </location>
</feature>
<dbReference type="PANTHER" id="PTHR28083:SF1">
    <property type="entry name" value="GOOD FOR FULL DBP5 ACTIVITY PROTEIN 2"/>
    <property type="match status" value="1"/>
</dbReference>
<organism evidence="3 4">
    <name type="scientific">Exophiala oligosperma</name>
    <dbReference type="NCBI Taxonomy" id="215243"/>
    <lineage>
        <taxon>Eukaryota</taxon>
        <taxon>Fungi</taxon>
        <taxon>Dikarya</taxon>
        <taxon>Ascomycota</taxon>
        <taxon>Pezizomycotina</taxon>
        <taxon>Eurotiomycetes</taxon>
        <taxon>Chaetothyriomycetidae</taxon>
        <taxon>Chaetothyriales</taxon>
        <taxon>Herpotrichiellaceae</taxon>
        <taxon>Exophiala</taxon>
    </lineage>
</organism>
<dbReference type="InterPro" id="IPR040151">
    <property type="entry name" value="Gfd2/YDR514C-like"/>
</dbReference>
<evidence type="ECO:0000256" key="1">
    <source>
        <dbReference type="SAM" id="MobiDB-lite"/>
    </source>
</evidence>
<feature type="domain" description="Gfd2/YDR514C-like C-terminal" evidence="2">
    <location>
        <begin position="383"/>
        <end position="481"/>
    </location>
</feature>
<dbReference type="OrthoDB" id="5953249at2759"/>
<dbReference type="SUPFAM" id="SSF53098">
    <property type="entry name" value="Ribonuclease H-like"/>
    <property type="match status" value="1"/>
</dbReference>
<dbReference type="PANTHER" id="PTHR28083">
    <property type="entry name" value="GOOD FOR FULL DBP5 ACTIVITY PROTEIN 2"/>
    <property type="match status" value="1"/>
</dbReference>
<feature type="compositionally biased region" description="Basic and acidic residues" evidence="1">
    <location>
        <begin position="28"/>
        <end position="38"/>
    </location>
</feature>
<feature type="region of interest" description="Disordered" evidence="1">
    <location>
        <begin position="1"/>
        <end position="73"/>
    </location>
</feature>
<feature type="compositionally biased region" description="Polar residues" evidence="1">
    <location>
        <begin position="50"/>
        <end position="63"/>
    </location>
</feature>
<dbReference type="STRING" id="215243.A0A0D2DQ37"/>
<dbReference type="GeneID" id="27355446"/>
<dbReference type="InterPro" id="IPR012337">
    <property type="entry name" value="RNaseH-like_sf"/>
</dbReference>
<feature type="compositionally biased region" description="Low complexity" evidence="1">
    <location>
        <begin position="494"/>
        <end position="504"/>
    </location>
</feature>
<dbReference type="VEuPathDB" id="FungiDB:PV06_03372"/>
<proteinExistence type="predicted"/>
<accession>A0A0D2DQ37</accession>
<dbReference type="InterPro" id="IPR048519">
    <property type="entry name" value="Gfd2/YDR514C-like_C"/>
</dbReference>
<name>A0A0D2DQ37_9EURO</name>
<evidence type="ECO:0000259" key="2">
    <source>
        <dbReference type="Pfam" id="PF21762"/>
    </source>
</evidence>
<feature type="region of interest" description="Disordered" evidence="1">
    <location>
        <begin position="651"/>
        <end position="712"/>
    </location>
</feature>
<evidence type="ECO:0000313" key="4">
    <source>
        <dbReference type="Proteomes" id="UP000053342"/>
    </source>
</evidence>
<protein>
    <recommendedName>
        <fullName evidence="2">Gfd2/YDR514C-like C-terminal domain-containing protein</fullName>
    </recommendedName>
</protein>